<dbReference type="PANTHER" id="PTHR12232">
    <property type="entry name" value="SH3 DOMAIN-BINDING GLUTAMIC ACID-RICH-LIKE PROTEIN"/>
    <property type="match status" value="1"/>
</dbReference>
<name>A0A4Q9N1W9_9APHY</name>
<dbReference type="EMBL" id="ML143388">
    <property type="protein sequence ID" value="TBU34500.1"/>
    <property type="molecule type" value="Genomic_DNA"/>
</dbReference>
<dbReference type="PANTHER" id="PTHR12232:SF0">
    <property type="entry name" value="THIOREDOXIN DOMAIN-CONTAINING PROTEIN"/>
    <property type="match status" value="1"/>
</dbReference>
<feature type="compositionally biased region" description="Basic and acidic residues" evidence="2">
    <location>
        <begin position="275"/>
        <end position="289"/>
    </location>
</feature>
<evidence type="ECO:0000313" key="3">
    <source>
        <dbReference type="EMBL" id="TBU34500.1"/>
    </source>
</evidence>
<dbReference type="OrthoDB" id="9932926at2759"/>
<protein>
    <recommendedName>
        <fullName evidence="4">SH3 domain-binding glutamic acid-rich protein</fullName>
    </recommendedName>
</protein>
<feature type="region of interest" description="Disordered" evidence="2">
    <location>
        <begin position="121"/>
        <end position="156"/>
    </location>
</feature>
<dbReference type="InterPro" id="IPR006993">
    <property type="entry name" value="Glut_rich_SH3-bd"/>
</dbReference>
<dbReference type="InterPro" id="IPR051033">
    <property type="entry name" value="SH3BGR"/>
</dbReference>
<feature type="region of interest" description="Disordered" evidence="2">
    <location>
        <begin position="191"/>
        <end position="306"/>
    </location>
</feature>
<sequence length="306" mass="32953">MPHPPIQVFLTTIASQPALRQRQEYILRVLQVKKVQFTSYDLASDEEAKKLWRRKAPLDKQQLPGLLIGGEFPGTFQDFEDAVEFNELDQFLRLKEEWDPLEEDRPILRAVPVGIPGAYSPAQMNPEHISPAPSPIKTKASRREGESDAGELLGDANLHGVDVTEDDLEALVKELGLTGADAEDLVKGLSGEDAKKDATPPPPPPAKLEITAPVEEEAPAPPAKEEEPAVEKPQGPAGETPAAADVEKVEGSKPEEPAAKEEAQATADQSTEIEEPAKAGEVKADEPAKAEPPAETSTPLAVDEKA</sequence>
<evidence type="ECO:0008006" key="4">
    <source>
        <dbReference type="Google" id="ProtNLM"/>
    </source>
</evidence>
<proteinExistence type="inferred from homology"/>
<dbReference type="SUPFAM" id="SSF52833">
    <property type="entry name" value="Thioredoxin-like"/>
    <property type="match status" value="1"/>
</dbReference>
<dbReference type="OMA" id="AYSPAQM"/>
<accession>A0A4Q9N1W9</accession>
<dbReference type="Pfam" id="PF04908">
    <property type="entry name" value="SH3BGR"/>
    <property type="match status" value="1"/>
</dbReference>
<gene>
    <name evidence="3" type="ORF">BD311DRAFT_746272</name>
</gene>
<dbReference type="GO" id="GO:0005737">
    <property type="term" value="C:cytoplasm"/>
    <property type="evidence" value="ECO:0007669"/>
    <property type="project" value="TreeGrafter"/>
</dbReference>
<comment type="similarity">
    <text evidence="1">Belongs to the SH3BGR family.</text>
</comment>
<reference evidence="3" key="1">
    <citation type="submission" date="2019-01" db="EMBL/GenBank/DDBJ databases">
        <title>Draft genome sequences of three monokaryotic isolates of the white-rot basidiomycete fungus Dichomitus squalens.</title>
        <authorList>
            <consortium name="DOE Joint Genome Institute"/>
            <person name="Lopez S.C."/>
            <person name="Andreopoulos B."/>
            <person name="Pangilinan J."/>
            <person name="Lipzen A."/>
            <person name="Riley R."/>
            <person name="Ahrendt S."/>
            <person name="Ng V."/>
            <person name="Barry K."/>
            <person name="Daum C."/>
            <person name="Grigoriev I.V."/>
            <person name="Hilden K.S."/>
            <person name="Makela M.R."/>
            <person name="de Vries R.P."/>
        </authorList>
    </citation>
    <scope>NUCLEOTIDE SEQUENCE [LARGE SCALE GENOMIC DNA]</scope>
    <source>
        <strain evidence="3">OM18370.1</strain>
    </source>
</reference>
<dbReference type="AlphaFoldDB" id="A0A4Q9N1W9"/>
<dbReference type="Gene3D" id="3.40.30.10">
    <property type="entry name" value="Glutaredoxin"/>
    <property type="match status" value="1"/>
</dbReference>
<dbReference type="Proteomes" id="UP000292957">
    <property type="component" value="Unassembled WGS sequence"/>
</dbReference>
<evidence type="ECO:0000256" key="2">
    <source>
        <dbReference type="SAM" id="MobiDB-lite"/>
    </source>
</evidence>
<feature type="compositionally biased region" description="Basic and acidic residues" evidence="2">
    <location>
        <begin position="245"/>
        <end position="263"/>
    </location>
</feature>
<evidence type="ECO:0000256" key="1">
    <source>
        <dbReference type="ARBA" id="ARBA00007764"/>
    </source>
</evidence>
<dbReference type="InterPro" id="IPR036249">
    <property type="entry name" value="Thioredoxin-like_sf"/>
</dbReference>
<organism evidence="3">
    <name type="scientific">Dichomitus squalens</name>
    <dbReference type="NCBI Taxonomy" id="114155"/>
    <lineage>
        <taxon>Eukaryota</taxon>
        <taxon>Fungi</taxon>
        <taxon>Dikarya</taxon>
        <taxon>Basidiomycota</taxon>
        <taxon>Agaricomycotina</taxon>
        <taxon>Agaricomycetes</taxon>
        <taxon>Polyporales</taxon>
        <taxon>Polyporaceae</taxon>
        <taxon>Dichomitus</taxon>
    </lineage>
</organism>